<evidence type="ECO:0000256" key="4">
    <source>
        <dbReference type="ARBA" id="ARBA00023136"/>
    </source>
</evidence>
<dbReference type="Proteomes" id="UP001446205">
    <property type="component" value="Unassembled WGS sequence"/>
</dbReference>
<evidence type="ECO:0000256" key="3">
    <source>
        <dbReference type="ARBA" id="ARBA00022989"/>
    </source>
</evidence>
<comment type="subcellular location">
    <subcellularLocation>
        <location evidence="7">Cell membrane</location>
    </subcellularLocation>
    <subcellularLocation>
        <location evidence="7">Bacterial flagellum basal body</location>
    </subcellularLocation>
</comment>
<dbReference type="Pfam" id="PF04347">
    <property type="entry name" value="FliO"/>
    <property type="match status" value="1"/>
</dbReference>
<evidence type="ECO:0000313" key="9">
    <source>
        <dbReference type="EMBL" id="MEK8090555.1"/>
    </source>
</evidence>
<keyword evidence="9" id="KW-0969">Cilium</keyword>
<keyword evidence="9" id="KW-0966">Cell projection</keyword>
<feature type="signal peptide" evidence="8">
    <location>
        <begin position="1"/>
        <end position="20"/>
    </location>
</feature>
<evidence type="ECO:0000256" key="7">
    <source>
        <dbReference type="RuleBase" id="RU362064"/>
    </source>
</evidence>
<keyword evidence="4 7" id="KW-0472">Membrane</keyword>
<keyword evidence="10" id="KW-1185">Reference proteome</keyword>
<evidence type="ECO:0000256" key="8">
    <source>
        <dbReference type="SAM" id="SignalP"/>
    </source>
</evidence>
<gene>
    <name evidence="9" type="primary">fliO</name>
    <name evidence="9" type="ORF">WOB96_12400</name>
</gene>
<keyword evidence="8" id="KW-0732">Signal</keyword>
<keyword evidence="3 7" id="KW-1133">Transmembrane helix</keyword>
<dbReference type="PANTHER" id="PTHR38766">
    <property type="entry name" value="FLAGELLAR PROTEIN FLIO"/>
    <property type="match status" value="1"/>
</dbReference>
<keyword evidence="9" id="KW-0282">Flagellum</keyword>
<dbReference type="RefSeq" id="WP_341371610.1">
    <property type="nucleotide sequence ID" value="NZ_JBBPCO010000013.1"/>
</dbReference>
<dbReference type="InterPro" id="IPR022781">
    <property type="entry name" value="Flagellar_biosynth_FliO"/>
</dbReference>
<feature type="transmembrane region" description="Helical" evidence="7">
    <location>
        <begin position="27"/>
        <end position="50"/>
    </location>
</feature>
<dbReference type="PANTHER" id="PTHR38766:SF1">
    <property type="entry name" value="FLAGELLAR PROTEIN FLIO"/>
    <property type="match status" value="1"/>
</dbReference>
<evidence type="ECO:0000256" key="1">
    <source>
        <dbReference type="ARBA" id="ARBA00022475"/>
    </source>
</evidence>
<keyword evidence="5 7" id="KW-0975">Bacterial flagellum</keyword>
<comment type="caution">
    <text evidence="9">The sequence shown here is derived from an EMBL/GenBank/DDBJ whole genome shotgun (WGS) entry which is preliminary data.</text>
</comment>
<dbReference type="EMBL" id="JBBPCO010000013">
    <property type="protein sequence ID" value="MEK8090555.1"/>
    <property type="molecule type" value="Genomic_DNA"/>
</dbReference>
<evidence type="ECO:0000313" key="10">
    <source>
        <dbReference type="Proteomes" id="UP001446205"/>
    </source>
</evidence>
<keyword evidence="1 7" id="KW-1003">Cell membrane</keyword>
<protein>
    <recommendedName>
        <fullName evidence="7">Flagellar protein</fullName>
    </recommendedName>
</protein>
<proteinExistence type="inferred from homology"/>
<accession>A0ABU9DCV4</accession>
<sequence>MGTGALILSTLSLDVLAASAAPASPVSFWSLLQVLLGLGVVLGAVVLAAWGMRRLQPAGWTGRGPLRVLAMLPLGTRERVVLVKVGEEQVLLGVTATQINSLLVLSKPLDESQFGAQETLPQFPDWLKKALQAREKKDV</sequence>
<keyword evidence="2 7" id="KW-0812">Transmembrane</keyword>
<evidence type="ECO:0000256" key="2">
    <source>
        <dbReference type="ARBA" id="ARBA00022692"/>
    </source>
</evidence>
<feature type="chain" id="PRO_5047260630" description="Flagellar protein" evidence="8">
    <location>
        <begin position="21"/>
        <end position="139"/>
    </location>
</feature>
<dbReference type="NCBIfam" id="TIGR03500">
    <property type="entry name" value="FliO_TIGR"/>
    <property type="match status" value="1"/>
</dbReference>
<comment type="similarity">
    <text evidence="6 7">Belongs to the FliO/MopB family.</text>
</comment>
<dbReference type="InterPro" id="IPR052205">
    <property type="entry name" value="FliO/MopB"/>
</dbReference>
<name>A0ABU9DCV4_9PROT</name>
<reference evidence="9 10" key="1">
    <citation type="submission" date="2024-04" db="EMBL/GenBank/DDBJ databases">
        <authorList>
            <person name="Abashina T."/>
            <person name="Shaikin A."/>
        </authorList>
    </citation>
    <scope>NUCLEOTIDE SEQUENCE [LARGE SCALE GENOMIC DNA]</scope>
    <source>
        <strain evidence="9 10">AAFK</strain>
    </source>
</reference>
<evidence type="ECO:0000256" key="6">
    <source>
        <dbReference type="ARBA" id="ARBA00037937"/>
    </source>
</evidence>
<evidence type="ECO:0000256" key="5">
    <source>
        <dbReference type="ARBA" id="ARBA00023143"/>
    </source>
</evidence>
<organism evidence="9 10">
    <name type="scientific">Thermithiobacillus plumbiphilus</name>
    <dbReference type="NCBI Taxonomy" id="1729899"/>
    <lineage>
        <taxon>Bacteria</taxon>
        <taxon>Pseudomonadati</taxon>
        <taxon>Pseudomonadota</taxon>
        <taxon>Acidithiobacillia</taxon>
        <taxon>Acidithiobacillales</taxon>
        <taxon>Thermithiobacillaceae</taxon>
        <taxon>Thermithiobacillus</taxon>
    </lineage>
</organism>